<evidence type="ECO:0000313" key="9">
    <source>
        <dbReference type="EMBL" id="MDX5931686.1"/>
    </source>
</evidence>
<gene>
    <name evidence="9" type="primary">lepB</name>
    <name evidence="9" type="ORF">SIL87_13015</name>
</gene>
<organism evidence="9 10">
    <name type="scientific">Acidiphilium acidophilum</name>
    <name type="common">Thiobacillus acidophilus</name>
    <dbReference type="NCBI Taxonomy" id="76588"/>
    <lineage>
        <taxon>Bacteria</taxon>
        <taxon>Pseudomonadati</taxon>
        <taxon>Pseudomonadota</taxon>
        <taxon>Alphaproteobacteria</taxon>
        <taxon>Acetobacterales</taxon>
        <taxon>Acidocellaceae</taxon>
        <taxon>Acidiphilium</taxon>
    </lineage>
</organism>
<name>A0AAW9DS14_ACIAO</name>
<comment type="subcellular location">
    <subcellularLocation>
        <location evidence="7">Membrane</location>
        <topology evidence="7">Single-pass type II membrane protein</topology>
    </subcellularLocation>
</comment>
<dbReference type="EC" id="3.4.21.89" evidence="3 7"/>
<dbReference type="PRINTS" id="PR00727">
    <property type="entry name" value="LEADERPTASE"/>
</dbReference>
<dbReference type="InterPro" id="IPR036286">
    <property type="entry name" value="LexA/Signal_pep-like_sf"/>
</dbReference>
<keyword evidence="7" id="KW-0812">Transmembrane</keyword>
<dbReference type="CDD" id="cd06530">
    <property type="entry name" value="S26_SPase_I"/>
    <property type="match status" value="1"/>
</dbReference>
<dbReference type="GO" id="GO:0016020">
    <property type="term" value="C:membrane"/>
    <property type="evidence" value="ECO:0007669"/>
    <property type="project" value="UniProtKB-SubCell"/>
</dbReference>
<dbReference type="InterPro" id="IPR000223">
    <property type="entry name" value="Pept_S26A_signal_pept_1"/>
</dbReference>
<evidence type="ECO:0000256" key="4">
    <source>
        <dbReference type="ARBA" id="ARBA00019232"/>
    </source>
</evidence>
<dbReference type="GO" id="GO:0009003">
    <property type="term" value="F:signal peptidase activity"/>
    <property type="evidence" value="ECO:0007669"/>
    <property type="project" value="UniProtKB-EC"/>
</dbReference>
<evidence type="ECO:0000256" key="2">
    <source>
        <dbReference type="ARBA" id="ARBA00009370"/>
    </source>
</evidence>
<dbReference type="AlphaFoldDB" id="A0AAW9DS14"/>
<dbReference type="GO" id="GO:0004252">
    <property type="term" value="F:serine-type endopeptidase activity"/>
    <property type="evidence" value="ECO:0007669"/>
    <property type="project" value="InterPro"/>
</dbReference>
<dbReference type="Gene3D" id="2.10.109.10">
    <property type="entry name" value="Umud Fragment, subunit A"/>
    <property type="match status" value="1"/>
</dbReference>
<dbReference type="EMBL" id="JAWXYB010000018">
    <property type="protein sequence ID" value="MDX5931686.1"/>
    <property type="molecule type" value="Genomic_DNA"/>
</dbReference>
<dbReference type="SUPFAM" id="SSF51306">
    <property type="entry name" value="LexA/Signal peptidase"/>
    <property type="match status" value="1"/>
</dbReference>
<evidence type="ECO:0000256" key="3">
    <source>
        <dbReference type="ARBA" id="ARBA00013208"/>
    </source>
</evidence>
<evidence type="ECO:0000256" key="7">
    <source>
        <dbReference type="RuleBase" id="RU362042"/>
    </source>
</evidence>
<feature type="active site" evidence="6">
    <location>
        <position position="52"/>
    </location>
</feature>
<evidence type="ECO:0000313" key="10">
    <source>
        <dbReference type="Proteomes" id="UP001279553"/>
    </source>
</evidence>
<feature type="domain" description="Peptidase S26" evidence="8">
    <location>
        <begin position="21"/>
        <end position="233"/>
    </location>
</feature>
<comment type="similarity">
    <text evidence="2 7">Belongs to the peptidase S26 family.</text>
</comment>
<evidence type="ECO:0000256" key="1">
    <source>
        <dbReference type="ARBA" id="ARBA00000677"/>
    </source>
</evidence>
<dbReference type="InterPro" id="IPR019533">
    <property type="entry name" value="Peptidase_S26"/>
</dbReference>
<keyword evidence="7" id="KW-0472">Membrane</keyword>
<dbReference type="PANTHER" id="PTHR43390">
    <property type="entry name" value="SIGNAL PEPTIDASE I"/>
    <property type="match status" value="1"/>
</dbReference>
<dbReference type="PROSITE" id="PS00761">
    <property type="entry name" value="SPASE_I_3"/>
    <property type="match status" value="1"/>
</dbReference>
<dbReference type="PANTHER" id="PTHR43390:SF1">
    <property type="entry name" value="CHLOROPLAST PROCESSING PEPTIDASE"/>
    <property type="match status" value="1"/>
</dbReference>
<dbReference type="Pfam" id="PF10502">
    <property type="entry name" value="Peptidase_S26"/>
    <property type="match status" value="1"/>
</dbReference>
<dbReference type="Proteomes" id="UP001279553">
    <property type="component" value="Unassembled WGS sequence"/>
</dbReference>
<keyword evidence="7" id="KW-1133">Transmembrane helix</keyword>
<dbReference type="NCBIfam" id="TIGR02227">
    <property type="entry name" value="sigpep_I_bact"/>
    <property type="match status" value="1"/>
</dbReference>
<sequence length="261" mass="29793">MAAKPPSNQQSSAPQSTGAMIREWVVTLVYVVVIAVFIRSFLFEPFFIPSGSLTPTLLPGDFILVTKWNYGYSRWSFPFGEPDFKGRIFGSLPKQGQIAVFALPRDPSIDYIKRVIGEPGDTVQMTKGQLYINGKEVPRTPDGTYVETPLDDGQGVPITVKLYKETLPDGVTHLIAKATDKGFANNTPVYHVPPDHLFMMGDNRDFSEDSRFLDAVGYIPLQNFVGRARFIWFSIRLDHPWWEIWYWPVDIRWDRIFKVIK</sequence>
<keyword evidence="10" id="KW-1185">Reference proteome</keyword>
<dbReference type="RefSeq" id="WP_319614582.1">
    <property type="nucleotide sequence ID" value="NZ_JAWXYB010000018.1"/>
</dbReference>
<feature type="active site" evidence="6">
    <location>
        <position position="113"/>
    </location>
</feature>
<dbReference type="PROSITE" id="PS00760">
    <property type="entry name" value="SPASE_I_2"/>
    <property type="match status" value="1"/>
</dbReference>
<dbReference type="InterPro" id="IPR019757">
    <property type="entry name" value="Pept_S26A_signal_pept_1_Lys-AS"/>
</dbReference>
<comment type="catalytic activity">
    <reaction evidence="1 7">
        <text>Cleavage of hydrophobic, N-terminal signal or leader sequences from secreted and periplasmic proteins.</text>
        <dbReference type="EC" id="3.4.21.89"/>
    </reaction>
</comment>
<protein>
    <recommendedName>
        <fullName evidence="4 7">Signal peptidase I</fullName>
        <ecNumber evidence="3 7">3.4.21.89</ecNumber>
    </recommendedName>
</protein>
<evidence type="ECO:0000259" key="8">
    <source>
        <dbReference type="Pfam" id="PF10502"/>
    </source>
</evidence>
<feature type="transmembrane region" description="Helical" evidence="7">
    <location>
        <begin position="21"/>
        <end position="42"/>
    </location>
</feature>
<keyword evidence="7" id="KW-0645">Protease</keyword>
<dbReference type="GO" id="GO:0006465">
    <property type="term" value="P:signal peptide processing"/>
    <property type="evidence" value="ECO:0007669"/>
    <property type="project" value="InterPro"/>
</dbReference>
<dbReference type="InterPro" id="IPR019758">
    <property type="entry name" value="Pept_S26A_signal_pept_1_CS"/>
</dbReference>
<evidence type="ECO:0000256" key="6">
    <source>
        <dbReference type="PIRSR" id="PIRSR600223-1"/>
    </source>
</evidence>
<keyword evidence="5 7" id="KW-0378">Hydrolase</keyword>
<reference evidence="9 10" key="1">
    <citation type="submission" date="2023-11" db="EMBL/GenBank/DDBJ databases">
        <title>MicrobeMod: A computational toolkit for identifying prokaryotic methylation and restriction-modification with nanopore sequencing.</title>
        <authorList>
            <person name="Crits-Christoph A."/>
            <person name="Kang S.C."/>
            <person name="Lee H."/>
            <person name="Ostrov N."/>
        </authorList>
    </citation>
    <scope>NUCLEOTIDE SEQUENCE [LARGE SCALE GENOMIC DNA]</scope>
    <source>
        <strain evidence="9 10">DSMZ 700</strain>
    </source>
</reference>
<accession>A0AAW9DS14</accession>
<comment type="caution">
    <text evidence="9">The sequence shown here is derived from an EMBL/GenBank/DDBJ whole genome shotgun (WGS) entry which is preliminary data.</text>
</comment>
<evidence type="ECO:0000256" key="5">
    <source>
        <dbReference type="ARBA" id="ARBA00022801"/>
    </source>
</evidence>
<proteinExistence type="inferred from homology"/>